<evidence type="ECO:0000313" key="9">
    <source>
        <dbReference type="Proteomes" id="UP000792457"/>
    </source>
</evidence>
<name>A0A8K0PAR9_LADFU</name>
<comment type="caution">
    <text evidence="8">The sequence shown here is derived from an EMBL/GenBank/DDBJ whole genome shotgun (WGS) entry which is preliminary data.</text>
</comment>
<comment type="subcellular location">
    <subcellularLocation>
        <location evidence="1">Nucleus</location>
    </subcellularLocation>
</comment>
<dbReference type="GO" id="GO:0000398">
    <property type="term" value="P:mRNA splicing, via spliceosome"/>
    <property type="evidence" value="ECO:0007669"/>
    <property type="project" value="InterPro"/>
</dbReference>
<feature type="region of interest" description="Disordered" evidence="6">
    <location>
        <begin position="216"/>
        <end position="242"/>
    </location>
</feature>
<evidence type="ECO:0000259" key="7">
    <source>
        <dbReference type="PROSITE" id="PS50171"/>
    </source>
</evidence>
<evidence type="ECO:0000256" key="2">
    <source>
        <dbReference type="ARBA" id="ARBA00022723"/>
    </source>
</evidence>
<keyword evidence="9" id="KW-1185">Reference proteome</keyword>
<feature type="compositionally biased region" description="Basic residues" evidence="6">
    <location>
        <begin position="230"/>
        <end position="242"/>
    </location>
</feature>
<evidence type="ECO:0000313" key="8">
    <source>
        <dbReference type="EMBL" id="KAG8240321.1"/>
    </source>
</evidence>
<dbReference type="InterPro" id="IPR000690">
    <property type="entry name" value="Matrin/U1-C_Znf_C2H2"/>
</dbReference>
<keyword evidence="2" id="KW-0479">Metal-binding</keyword>
<keyword evidence="4" id="KW-0862">Zinc</keyword>
<dbReference type="GO" id="GO:0003723">
    <property type="term" value="F:RNA binding"/>
    <property type="evidence" value="ECO:0007669"/>
    <property type="project" value="TreeGrafter"/>
</dbReference>
<reference evidence="8" key="1">
    <citation type="submission" date="2013-04" db="EMBL/GenBank/DDBJ databases">
        <authorList>
            <person name="Qu J."/>
            <person name="Murali S.C."/>
            <person name="Bandaranaike D."/>
            <person name="Bellair M."/>
            <person name="Blankenburg K."/>
            <person name="Chao H."/>
            <person name="Dinh H."/>
            <person name="Doddapaneni H."/>
            <person name="Downs B."/>
            <person name="Dugan-Rocha S."/>
            <person name="Elkadiri S."/>
            <person name="Gnanaolivu R.D."/>
            <person name="Hernandez B."/>
            <person name="Javaid M."/>
            <person name="Jayaseelan J.C."/>
            <person name="Lee S."/>
            <person name="Li M."/>
            <person name="Ming W."/>
            <person name="Munidasa M."/>
            <person name="Muniz J."/>
            <person name="Nguyen L."/>
            <person name="Ongeri F."/>
            <person name="Osuji N."/>
            <person name="Pu L.-L."/>
            <person name="Puazo M."/>
            <person name="Qu C."/>
            <person name="Quiroz J."/>
            <person name="Raj R."/>
            <person name="Weissenberger G."/>
            <person name="Xin Y."/>
            <person name="Zou X."/>
            <person name="Han Y."/>
            <person name="Richards S."/>
            <person name="Worley K."/>
            <person name="Muzny D."/>
            <person name="Gibbs R."/>
        </authorList>
    </citation>
    <scope>NUCLEOTIDE SEQUENCE</scope>
    <source>
        <strain evidence="8">Sampled in the wild</strain>
    </source>
</reference>
<feature type="domain" description="Matrin-type" evidence="7">
    <location>
        <begin position="19"/>
        <end position="50"/>
    </location>
</feature>
<dbReference type="EMBL" id="KZ312450">
    <property type="protein sequence ID" value="KAG8240321.1"/>
    <property type="molecule type" value="Genomic_DNA"/>
</dbReference>
<dbReference type="PANTHER" id="PTHR13173">
    <property type="entry name" value="WW DOMAIN BINDING PROTEIN 4"/>
    <property type="match status" value="1"/>
</dbReference>
<dbReference type="PANTHER" id="PTHR13173:SF10">
    <property type="entry name" value="WW DOMAIN-BINDING PROTEIN 4"/>
    <property type="match status" value="1"/>
</dbReference>
<evidence type="ECO:0000256" key="3">
    <source>
        <dbReference type="ARBA" id="ARBA00022771"/>
    </source>
</evidence>
<gene>
    <name evidence="8" type="ORF">J437_LFUL000796</name>
</gene>
<evidence type="ECO:0000256" key="6">
    <source>
        <dbReference type="SAM" id="MobiDB-lite"/>
    </source>
</evidence>
<keyword evidence="3" id="KW-0863">Zinc-finger</keyword>
<evidence type="ECO:0000256" key="5">
    <source>
        <dbReference type="ARBA" id="ARBA00023242"/>
    </source>
</evidence>
<dbReference type="GO" id="GO:0071011">
    <property type="term" value="C:precatalytic spliceosome"/>
    <property type="evidence" value="ECO:0007669"/>
    <property type="project" value="TreeGrafter"/>
</dbReference>
<evidence type="ECO:0000256" key="4">
    <source>
        <dbReference type="ARBA" id="ARBA00022833"/>
    </source>
</evidence>
<dbReference type="OrthoDB" id="191651at2759"/>
<keyword evidence="5" id="KW-0539">Nucleus</keyword>
<dbReference type="GO" id="GO:0008270">
    <property type="term" value="F:zinc ion binding"/>
    <property type="evidence" value="ECO:0007669"/>
    <property type="project" value="UniProtKB-KW"/>
</dbReference>
<protein>
    <recommendedName>
        <fullName evidence="7">Matrin-type domain-containing protein</fullName>
    </recommendedName>
</protein>
<evidence type="ECO:0000256" key="1">
    <source>
        <dbReference type="ARBA" id="ARBA00004123"/>
    </source>
</evidence>
<dbReference type="Gene3D" id="3.30.160.60">
    <property type="entry name" value="Classic Zinc Finger"/>
    <property type="match status" value="1"/>
</dbReference>
<dbReference type="SMART" id="SM00451">
    <property type="entry name" value="ZnF_U1"/>
    <property type="match status" value="1"/>
</dbReference>
<dbReference type="AlphaFoldDB" id="A0A8K0PAR9"/>
<dbReference type="InterPro" id="IPR036236">
    <property type="entry name" value="Znf_C2H2_sf"/>
</dbReference>
<feature type="non-terminal residue" evidence="8">
    <location>
        <position position="1"/>
    </location>
</feature>
<dbReference type="Pfam" id="PF06220">
    <property type="entry name" value="zf-U1"/>
    <property type="match status" value="1"/>
</dbReference>
<feature type="compositionally biased region" description="Polar residues" evidence="6">
    <location>
        <begin position="110"/>
        <end position="127"/>
    </location>
</feature>
<feature type="region of interest" description="Disordered" evidence="6">
    <location>
        <begin position="107"/>
        <end position="179"/>
    </location>
</feature>
<dbReference type="InterPro" id="IPR003604">
    <property type="entry name" value="Matrin/U1-like-C_Znf_C2H2"/>
</dbReference>
<dbReference type="PROSITE" id="PS50171">
    <property type="entry name" value="ZF_MATRIN"/>
    <property type="match status" value="1"/>
</dbReference>
<proteinExistence type="predicted"/>
<dbReference type="InterPro" id="IPR040023">
    <property type="entry name" value="WBP4"/>
</dbReference>
<dbReference type="Proteomes" id="UP000792457">
    <property type="component" value="Unassembled WGS sequence"/>
</dbReference>
<accession>A0A8K0PAR9</accession>
<reference evidence="8" key="2">
    <citation type="submission" date="2017-10" db="EMBL/GenBank/DDBJ databases">
        <title>Ladona fulva Genome sequencing and assembly.</title>
        <authorList>
            <person name="Murali S."/>
            <person name="Richards S."/>
            <person name="Bandaranaike D."/>
            <person name="Bellair M."/>
            <person name="Blankenburg K."/>
            <person name="Chao H."/>
            <person name="Dinh H."/>
            <person name="Doddapaneni H."/>
            <person name="Dugan-Rocha S."/>
            <person name="Elkadiri S."/>
            <person name="Gnanaolivu R."/>
            <person name="Hernandez B."/>
            <person name="Skinner E."/>
            <person name="Javaid M."/>
            <person name="Lee S."/>
            <person name="Li M."/>
            <person name="Ming W."/>
            <person name="Munidasa M."/>
            <person name="Muniz J."/>
            <person name="Nguyen L."/>
            <person name="Hughes D."/>
            <person name="Osuji N."/>
            <person name="Pu L.-L."/>
            <person name="Puazo M."/>
            <person name="Qu C."/>
            <person name="Quiroz J."/>
            <person name="Raj R."/>
            <person name="Weissenberger G."/>
            <person name="Xin Y."/>
            <person name="Zou X."/>
            <person name="Han Y."/>
            <person name="Worley K."/>
            <person name="Muzny D."/>
            <person name="Gibbs R."/>
        </authorList>
    </citation>
    <scope>NUCLEOTIDE SEQUENCE</scope>
    <source>
        <strain evidence="8">Sampled in the wild</strain>
    </source>
</reference>
<sequence length="242" mass="27475">MDMVVTEEGADYWKSQAKKYCDFCKCWLADNKPSIEFHEKGKRHKENVQKRLGEITKKSVKEEKDRLKVDAEIKKMEKAAMKAYLKDVEENPDFTSHMLQEMGTLPKSLEVSQPSTAASPSVESGSNAKKKKNKNSDHHKQNVHNSFKNSGKKSSSRNVEVQPVVFGPAPKGDPYGSWKAVEPSVSTIDLQLPEQKNLMEYNVPDLSEEPKIKFKEKKVESLGESSSVSFKKRKINNSQKRN</sequence>
<organism evidence="8 9">
    <name type="scientific">Ladona fulva</name>
    <name type="common">Scarce chaser dragonfly</name>
    <name type="synonym">Libellula fulva</name>
    <dbReference type="NCBI Taxonomy" id="123851"/>
    <lineage>
        <taxon>Eukaryota</taxon>
        <taxon>Metazoa</taxon>
        <taxon>Ecdysozoa</taxon>
        <taxon>Arthropoda</taxon>
        <taxon>Hexapoda</taxon>
        <taxon>Insecta</taxon>
        <taxon>Pterygota</taxon>
        <taxon>Palaeoptera</taxon>
        <taxon>Odonata</taxon>
        <taxon>Epiprocta</taxon>
        <taxon>Anisoptera</taxon>
        <taxon>Libelluloidea</taxon>
        <taxon>Libellulidae</taxon>
        <taxon>Ladona</taxon>
    </lineage>
</organism>
<dbReference type="InterPro" id="IPR013085">
    <property type="entry name" value="U1-CZ_Znf_C2H2"/>
</dbReference>
<dbReference type="SUPFAM" id="SSF57667">
    <property type="entry name" value="beta-beta-alpha zinc fingers"/>
    <property type="match status" value="1"/>
</dbReference>